<dbReference type="Pfam" id="PF01979">
    <property type="entry name" value="Amidohydro_1"/>
    <property type="match status" value="1"/>
</dbReference>
<dbReference type="EC" id="3.5.4.28" evidence="4"/>
<reference evidence="6 7" key="1">
    <citation type="submission" date="2016-10" db="EMBL/GenBank/DDBJ databases">
        <title>Draft genome sequences of four alkaliphilic bacteria belonging to the Anaerobacillus genus.</title>
        <authorList>
            <person name="Bassil N.M."/>
            <person name="Lloyd J.R."/>
        </authorList>
    </citation>
    <scope>NUCLEOTIDE SEQUENCE [LARGE SCALE GENOMIC DNA]</scope>
    <source>
        <strain evidence="6 7">DSM 22531</strain>
    </source>
</reference>
<feature type="binding site" evidence="4">
    <location>
        <position position="92"/>
    </location>
    <ligand>
        <name>substrate</name>
    </ligand>
</feature>
<dbReference type="FunFam" id="3.20.20.140:FF:000014">
    <property type="entry name" value="5-methylthioadenosine/S-adenosylhomocysteine deaminase"/>
    <property type="match status" value="1"/>
</dbReference>
<feature type="domain" description="Amidohydrolase-related" evidence="5">
    <location>
        <begin position="54"/>
        <end position="412"/>
    </location>
</feature>
<feature type="binding site" evidence="4">
    <location>
        <position position="307"/>
    </location>
    <ligand>
        <name>substrate</name>
    </ligand>
</feature>
<evidence type="ECO:0000256" key="1">
    <source>
        <dbReference type="ARBA" id="ARBA00022723"/>
    </source>
</evidence>
<feature type="binding site" evidence="4">
    <location>
        <position position="307"/>
    </location>
    <ligand>
        <name>Zn(2+)</name>
        <dbReference type="ChEBI" id="CHEBI:29105"/>
    </ligand>
</feature>
<comment type="cofactor">
    <cofactor evidence="4">
        <name>Zn(2+)</name>
        <dbReference type="ChEBI" id="CHEBI:29105"/>
    </cofactor>
    <text evidence="4">Binds 1 zinc ion per subunit.</text>
</comment>
<dbReference type="GO" id="GO:0050270">
    <property type="term" value="F:S-adenosylhomocysteine deaminase activity"/>
    <property type="evidence" value="ECO:0007669"/>
    <property type="project" value="UniProtKB-UniRule"/>
</dbReference>
<evidence type="ECO:0000259" key="5">
    <source>
        <dbReference type="Pfam" id="PF01979"/>
    </source>
</evidence>
<comment type="caution">
    <text evidence="4">Lacks conserved residue(s) required for the propagation of feature annotation.</text>
</comment>
<dbReference type="HAMAP" id="MF_01281">
    <property type="entry name" value="MTA_SAH_deamin"/>
    <property type="match status" value="1"/>
</dbReference>
<dbReference type="GO" id="GO:0046872">
    <property type="term" value="F:metal ion binding"/>
    <property type="evidence" value="ECO:0007669"/>
    <property type="project" value="UniProtKB-KW"/>
</dbReference>
<dbReference type="OrthoDB" id="9807210at2"/>
<dbReference type="InterPro" id="IPR023512">
    <property type="entry name" value="Deaminase_MtaD/DadD"/>
</dbReference>
<proteinExistence type="inferred from homology"/>
<comment type="caution">
    <text evidence="6">The sequence shown here is derived from an EMBL/GenBank/DDBJ whole genome shotgun (WGS) entry which is preliminary data.</text>
</comment>
<sequence length="444" mass="49731">MANLLIKNIEIVTMNEKNDIFVGDIYVEDDLINQIGENLPISHADKVINGKGRTIIPGFVQTHIHLCQTLFRGKADDLELLDWLKKKIWPLEAAHDEESIYYSALLGIGELIQSGTTTIVDMETVHHTDFAFQAIAASGIRALSGKVMMDKGNEVPKNLQENTIESIQKSVDLLEKWNMYDQGRIKYAFSPRFVVSCSEELLKEVSRLSNLYHVYVHTHASENRGEIEIVEYETGMRNVTYLDHLELANERLILAHCVWLDEEEKRIIKEKKVNISHCPGSNLKLASGIANVPNLLDQDISVSLGADGAPCNNNLDMFNEMRLAALIQKPFHGPTAMDAQTVFKMATIGGAKAVGMGNEIGSIEVGKKADLVILNLNDFHTYPMFDVNPISRIVYSATRADVETTIINGKVVMENRIMKTMNKEDVLEGANRSIKRLIKKMPNI</sequence>
<evidence type="ECO:0000313" key="6">
    <source>
        <dbReference type="EMBL" id="OIJ20798.1"/>
    </source>
</evidence>
<feature type="binding site" evidence="4">
    <location>
        <position position="222"/>
    </location>
    <ligand>
        <name>substrate</name>
    </ligand>
</feature>
<evidence type="ECO:0000313" key="7">
    <source>
        <dbReference type="Proteomes" id="UP000180057"/>
    </source>
</evidence>
<dbReference type="InterPro" id="IPR032466">
    <property type="entry name" value="Metal_Hydrolase"/>
</dbReference>
<comment type="function">
    <text evidence="4">Catalyzes the deamination of 5-methylthioadenosine and S-adenosyl-L-homocysteine into 5-methylthioinosine and S-inosyl-L-homocysteine, respectively. Is also able to deaminate adenosine.</text>
</comment>
<keyword evidence="3 4" id="KW-0862">Zinc</keyword>
<comment type="similarity">
    <text evidence="4">Belongs to the metallo-dependent hydrolases superfamily. MTA/SAH deaminase family.</text>
</comment>
<dbReference type="Gene3D" id="2.30.40.10">
    <property type="entry name" value="Urease, subunit C, domain 1"/>
    <property type="match status" value="1"/>
</dbReference>
<feature type="binding site" evidence="4">
    <location>
        <position position="219"/>
    </location>
    <ligand>
        <name>Zn(2+)</name>
        <dbReference type="ChEBI" id="CHEBI:29105"/>
    </ligand>
</feature>
<comment type="catalytic activity">
    <reaction evidence="4">
        <text>S-adenosyl-L-homocysteine + H2O + H(+) = S-inosyl-L-homocysteine + NH4(+)</text>
        <dbReference type="Rhea" id="RHEA:20716"/>
        <dbReference type="ChEBI" id="CHEBI:15377"/>
        <dbReference type="ChEBI" id="CHEBI:15378"/>
        <dbReference type="ChEBI" id="CHEBI:28938"/>
        <dbReference type="ChEBI" id="CHEBI:57856"/>
        <dbReference type="ChEBI" id="CHEBI:57985"/>
        <dbReference type="EC" id="3.5.4.28"/>
    </reaction>
</comment>
<dbReference type="InterPro" id="IPR006680">
    <property type="entry name" value="Amidohydro-rel"/>
</dbReference>
<evidence type="ECO:0000256" key="4">
    <source>
        <dbReference type="HAMAP-Rule" id="MF_01281"/>
    </source>
</evidence>
<dbReference type="GO" id="GO:0090614">
    <property type="term" value="F:5'-methylthioadenosine deaminase activity"/>
    <property type="evidence" value="ECO:0007669"/>
    <property type="project" value="UniProtKB-UniRule"/>
</dbReference>
<dbReference type="InterPro" id="IPR011059">
    <property type="entry name" value="Metal-dep_hydrolase_composite"/>
</dbReference>
<dbReference type="InterPro" id="IPR050287">
    <property type="entry name" value="MTA/SAH_deaminase"/>
</dbReference>
<dbReference type="SUPFAM" id="SSF51556">
    <property type="entry name" value="Metallo-dependent hydrolases"/>
    <property type="match status" value="1"/>
</dbReference>
<dbReference type="CDD" id="cd01298">
    <property type="entry name" value="ATZ_TRZ_like"/>
    <property type="match status" value="1"/>
</dbReference>
<dbReference type="STRING" id="472963.BKP45_08355"/>
<dbReference type="RefSeq" id="WP_071389272.1">
    <property type="nucleotide sequence ID" value="NZ_MLQS01000007.1"/>
</dbReference>
<name>A0A1S2M7S5_9BACI</name>
<organism evidence="6 7">
    <name type="scientific">Anaerobacillus alkalidiazotrophicus</name>
    <dbReference type="NCBI Taxonomy" id="472963"/>
    <lineage>
        <taxon>Bacteria</taxon>
        <taxon>Bacillati</taxon>
        <taxon>Bacillota</taxon>
        <taxon>Bacilli</taxon>
        <taxon>Bacillales</taxon>
        <taxon>Bacillaceae</taxon>
        <taxon>Anaerobacillus</taxon>
    </lineage>
</organism>
<keyword evidence="7" id="KW-1185">Reference proteome</keyword>
<evidence type="ECO:0000256" key="3">
    <source>
        <dbReference type="ARBA" id="ARBA00022833"/>
    </source>
</evidence>
<dbReference type="Gene3D" id="3.20.20.140">
    <property type="entry name" value="Metal-dependent hydrolases"/>
    <property type="match status" value="1"/>
</dbReference>
<keyword evidence="2 4" id="KW-0378">Hydrolase</keyword>
<dbReference type="SUPFAM" id="SSF51338">
    <property type="entry name" value="Composite domain of metallo-dependent hydrolases"/>
    <property type="match status" value="1"/>
</dbReference>
<evidence type="ECO:0000256" key="2">
    <source>
        <dbReference type="ARBA" id="ARBA00022801"/>
    </source>
</evidence>
<accession>A0A1S2M7S5</accession>
<dbReference type="AlphaFoldDB" id="A0A1S2M7S5"/>
<protein>
    <recommendedName>
        <fullName evidence="4">5-methylthioadenosine/S-adenosylhomocysteine deaminase</fullName>
        <shortName evidence="4">MTA/SAH deaminase</shortName>
        <ecNumber evidence="4">3.5.4.28</ecNumber>
        <ecNumber evidence="4">3.5.4.31</ecNumber>
    </recommendedName>
</protein>
<feature type="binding site" evidence="4">
    <location>
        <position position="65"/>
    </location>
    <ligand>
        <name>Zn(2+)</name>
        <dbReference type="ChEBI" id="CHEBI:29105"/>
    </ligand>
</feature>
<dbReference type="PANTHER" id="PTHR43794">
    <property type="entry name" value="AMINOHYDROLASE SSNA-RELATED"/>
    <property type="match status" value="1"/>
</dbReference>
<dbReference type="PANTHER" id="PTHR43794:SF11">
    <property type="entry name" value="AMIDOHYDROLASE-RELATED DOMAIN-CONTAINING PROTEIN"/>
    <property type="match status" value="1"/>
</dbReference>
<keyword evidence="1 4" id="KW-0479">Metal-binding</keyword>
<dbReference type="Proteomes" id="UP000180057">
    <property type="component" value="Unassembled WGS sequence"/>
</dbReference>
<comment type="catalytic activity">
    <reaction evidence="4">
        <text>S-methyl-5'-thioadenosine + H2O + H(+) = S-methyl-5'-thioinosine + NH4(+)</text>
        <dbReference type="Rhea" id="RHEA:25025"/>
        <dbReference type="ChEBI" id="CHEBI:15377"/>
        <dbReference type="ChEBI" id="CHEBI:15378"/>
        <dbReference type="ChEBI" id="CHEBI:17509"/>
        <dbReference type="ChEBI" id="CHEBI:28938"/>
        <dbReference type="ChEBI" id="CHEBI:48595"/>
        <dbReference type="EC" id="3.5.4.31"/>
    </reaction>
</comment>
<dbReference type="EMBL" id="MLQS01000007">
    <property type="protein sequence ID" value="OIJ20798.1"/>
    <property type="molecule type" value="Genomic_DNA"/>
</dbReference>
<dbReference type="EC" id="3.5.4.31" evidence="4"/>
<dbReference type="NCBIfam" id="NF005557">
    <property type="entry name" value="PRK07228.1"/>
    <property type="match status" value="1"/>
</dbReference>
<feature type="binding site" evidence="4">
    <location>
        <position position="63"/>
    </location>
    <ligand>
        <name>Zn(2+)</name>
        <dbReference type="ChEBI" id="CHEBI:29105"/>
    </ligand>
</feature>
<gene>
    <name evidence="4" type="primary">mtaD</name>
    <name evidence="6" type="ORF">BKP45_08355</name>
</gene>